<protein>
    <recommendedName>
        <fullName evidence="3">Maltose/galactoside acetyltransferase domain-containing protein</fullName>
    </recommendedName>
</protein>
<keyword evidence="2" id="KW-0808">Transferase</keyword>
<proteinExistence type="inferred from homology"/>
<evidence type="ECO:0000313" key="5">
    <source>
        <dbReference type="Proteomes" id="UP000176037"/>
    </source>
</evidence>
<dbReference type="Pfam" id="PF12464">
    <property type="entry name" value="Mac"/>
    <property type="match status" value="1"/>
</dbReference>
<dbReference type="STRING" id="1856405.BFC17_08425"/>
<dbReference type="Gene3D" id="2.160.10.10">
    <property type="entry name" value="Hexapeptide repeat proteins"/>
    <property type="match status" value="1"/>
</dbReference>
<dbReference type="Pfam" id="PF00132">
    <property type="entry name" value="Hexapep"/>
    <property type="match status" value="1"/>
</dbReference>
<dbReference type="EMBL" id="MJIC01000021">
    <property type="protein sequence ID" value="OFI32233.1"/>
    <property type="molecule type" value="Genomic_DNA"/>
</dbReference>
<dbReference type="Proteomes" id="UP000176037">
    <property type="component" value="Unassembled WGS sequence"/>
</dbReference>
<dbReference type="InterPro" id="IPR051159">
    <property type="entry name" value="Hexapeptide_acetyltransf"/>
</dbReference>
<sequence length="186" mass="20097">MTKIDILSMSRQSEGASPALLKAAAKALCEAYNRLPPDAQDERIRLLQELLQCPPSVMVEPAFTIEYGRHCRIGKGSFINHNVTIIDTCPITIGNQVLIGPNCIISSAPHRTTLHFNEDTDSQDGQPVTIGHRVWIGANCIICAGVTIGDNAVIGAGSRVENDIPANSVAYGKPARVQRKIKQNSQ</sequence>
<dbReference type="AlphaFoldDB" id="A0A1E8F9L8"/>
<dbReference type="PANTHER" id="PTHR23416">
    <property type="entry name" value="SIALIC ACID SYNTHASE-RELATED"/>
    <property type="match status" value="1"/>
</dbReference>
<gene>
    <name evidence="4" type="ORF">BFC17_08425</name>
</gene>
<dbReference type="SUPFAM" id="SSF51161">
    <property type="entry name" value="Trimeric LpxA-like enzymes"/>
    <property type="match status" value="1"/>
</dbReference>
<evidence type="ECO:0000256" key="1">
    <source>
        <dbReference type="ARBA" id="ARBA00007274"/>
    </source>
</evidence>
<organism evidence="4 5">
    <name type="scientific">Alteromonas lipolytica</name>
    <dbReference type="NCBI Taxonomy" id="1856405"/>
    <lineage>
        <taxon>Bacteria</taxon>
        <taxon>Pseudomonadati</taxon>
        <taxon>Pseudomonadota</taxon>
        <taxon>Gammaproteobacteria</taxon>
        <taxon>Alteromonadales</taxon>
        <taxon>Alteromonadaceae</taxon>
        <taxon>Alteromonas/Salinimonas group</taxon>
        <taxon>Alteromonas</taxon>
    </lineage>
</organism>
<accession>A0A1E8F9L8</accession>
<dbReference type="GO" id="GO:0008374">
    <property type="term" value="F:O-acyltransferase activity"/>
    <property type="evidence" value="ECO:0007669"/>
    <property type="project" value="TreeGrafter"/>
</dbReference>
<dbReference type="InterPro" id="IPR024688">
    <property type="entry name" value="Mac_dom"/>
</dbReference>
<evidence type="ECO:0000259" key="3">
    <source>
        <dbReference type="Pfam" id="PF12464"/>
    </source>
</evidence>
<comment type="similarity">
    <text evidence="1">Belongs to the transferase hexapeptide repeat family.</text>
</comment>
<dbReference type="InterPro" id="IPR011004">
    <property type="entry name" value="Trimer_LpxA-like_sf"/>
</dbReference>
<keyword evidence="5" id="KW-1185">Reference proteome</keyword>
<feature type="domain" description="Maltose/galactoside acetyltransferase" evidence="3">
    <location>
        <begin position="23"/>
        <end position="52"/>
    </location>
</feature>
<dbReference type="InterPro" id="IPR001451">
    <property type="entry name" value="Hexapep"/>
</dbReference>
<dbReference type="CDD" id="cd03357">
    <property type="entry name" value="LbH_MAT_GAT"/>
    <property type="match status" value="1"/>
</dbReference>
<name>A0A1E8F9L8_9ALTE</name>
<dbReference type="OrthoDB" id="9815592at2"/>
<evidence type="ECO:0000256" key="2">
    <source>
        <dbReference type="ARBA" id="ARBA00022679"/>
    </source>
</evidence>
<evidence type="ECO:0000313" key="4">
    <source>
        <dbReference type="EMBL" id="OFI32233.1"/>
    </source>
</evidence>
<reference evidence="4 5" key="1">
    <citation type="submission" date="2016-09" db="EMBL/GenBank/DDBJ databases">
        <title>Alteromonas lipolytica, a new species isolated from sea water.</title>
        <authorList>
            <person name="Wu Y.-H."/>
            <person name="Cheng H."/>
            <person name="Xu X.-W."/>
        </authorList>
    </citation>
    <scope>NUCLEOTIDE SEQUENCE [LARGE SCALE GENOMIC DNA]</scope>
    <source>
        <strain evidence="4 5">JW12</strain>
    </source>
</reference>
<comment type="caution">
    <text evidence="4">The sequence shown here is derived from an EMBL/GenBank/DDBJ whole genome shotgun (WGS) entry which is preliminary data.</text>
</comment>
<dbReference type="PANTHER" id="PTHR23416:SF23">
    <property type="entry name" value="ACETYLTRANSFERASE C18B11.09C-RELATED"/>
    <property type="match status" value="1"/>
</dbReference>
<dbReference type="GO" id="GO:0016407">
    <property type="term" value="F:acetyltransferase activity"/>
    <property type="evidence" value="ECO:0007669"/>
    <property type="project" value="InterPro"/>
</dbReference>
<dbReference type="RefSeq" id="WP_070178702.1">
    <property type="nucleotide sequence ID" value="NZ_BMJR01000010.1"/>
</dbReference>